<dbReference type="Pfam" id="PF01757">
    <property type="entry name" value="Acyl_transf_3"/>
    <property type="match status" value="1"/>
</dbReference>
<organism evidence="3 4">
    <name type="scientific">Massilia glaciei</name>
    <dbReference type="NCBI Taxonomy" id="1524097"/>
    <lineage>
        <taxon>Bacteria</taxon>
        <taxon>Pseudomonadati</taxon>
        <taxon>Pseudomonadota</taxon>
        <taxon>Betaproteobacteria</taxon>
        <taxon>Burkholderiales</taxon>
        <taxon>Oxalobacteraceae</taxon>
        <taxon>Telluria group</taxon>
        <taxon>Massilia</taxon>
    </lineage>
</organism>
<feature type="transmembrane region" description="Helical" evidence="1">
    <location>
        <begin position="294"/>
        <end position="311"/>
    </location>
</feature>
<evidence type="ECO:0000313" key="4">
    <source>
        <dbReference type="Proteomes" id="UP000241421"/>
    </source>
</evidence>
<dbReference type="Proteomes" id="UP000241421">
    <property type="component" value="Unassembled WGS sequence"/>
</dbReference>
<dbReference type="OrthoDB" id="9814807at2"/>
<feature type="transmembrane region" description="Helical" evidence="1">
    <location>
        <begin position="38"/>
        <end position="61"/>
    </location>
</feature>
<dbReference type="AlphaFoldDB" id="A0A2U2HFU8"/>
<feature type="transmembrane region" description="Helical" evidence="1">
    <location>
        <begin position="261"/>
        <end position="282"/>
    </location>
</feature>
<dbReference type="GO" id="GO:0016020">
    <property type="term" value="C:membrane"/>
    <property type="evidence" value="ECO:0007669"/>
    <property type="project" value="TreeGrafter"/>
</dbReference>
<feature type="transmembrane region" description="Helical" evidence="1">
    <location>
        <begin position="163"/>
        <end position="181"/>
    </location>
</feature>
<feature type="transmembrane region" description="Helical" evidence="1">
    <location>
        <begin position="201"/>
        <end position="221"/>
    </location>
</feature>
<keyword evidence="1" id="KW-0812">Transmembrane</keyword>
<keyword evidence="1" id="KW-1133">Transmembrane helix</keyword>
<proteinExistence type="predicted"/>
<evidence type="ECO:0000313" key="3">
    <source>
        <dbReference type="EMBL" id="PWF43405.1"/>
    </source>
</evidence>
<comment type="caution">
    <text evidence="3">The sequence shown here is derived from an EMBL/GenBank/DDBJ whole genome shotgun (WGS) entry which is preliminary data.</text>
</comment>
<evidence type="ECO:0000256" key="1">
    <source>
        <dbReference type="SAM" id="Phobius"/>
    </source>
</evidence>
<keyword evidence="4" id="KW-1185">Reference proteome</keyword>
<reference evidence="3 4" key="1">
    <citation type="submission" date="2018-04" db="EMBL/GenBank/DDBJ databases">
        <title>Massilia violaceinigra sp. nov., a novel purple-pigmented bacterium isolated from Tianshan glacier, Xinjiang, China.</title>
        <authorList>
            <person name="Wang H."/>
        </authorList>
    </citation>
    <scope>NUCLEOTIDE SEQUENCE [LARGE SCALE GENOMIC DNA]</scope>
    <source>
        <strain evidence="3 4">B448-2</strain>
    </source>
</reference>
<feature type="transmembrane region" description="Helical" evidence="1">
    <location>
        <begin position="12"/>
        <end position="32"/>
    </location>
</feature>
<dbReference type="GO" id="GO:0016747">
    <property type="term" value="F:acyltransferase activity, transferring groups other than amino-acyl groups"/>
    <property type="evidence" value="ECO:0007669"/>
    <property type="project" value="InterPro"/>
</dbReference>
<gene>
    <name evidence="3" type="ORF">C7C56_021145</name>
</gene>
<keyword evidence="3" id="KW-0012">Acyltransferase</keyword>
<evidence type="ECO:0000259" key="2">
    <source>
        <dbReference type="Pfam" id="PF01757"/>
    </source>
</evidence>
<dbReference type="InterPro" id="IPR002656">
    <property type="entry name" value="Acyl_transf_3_dom"/>
</dbReference>
<feature type="transmembrane region" description="Helical" evidence="1">
    <location>
        <begin position="85"/>
        <end position="105"/>
    </location>
</feature>
<dbReference type="InterPro" id="IPR050879">
    <property type="entry name" value="Acyltransferase_3"/>
</dbReference>
<feature type="domain" description="Acyltransferase 3" evidence="2">
    <location>
        <begin position="11"/>
        <end position="350"/>
    </location>
</feature>
<feature type="transmembrane region" description="Helical" evidence="1">
    <location>
        <begin position="233"/>
        <end position="255"/>
    </location>
</feature>
<feature type="transmembrane region" description="Helical" evidence="1">
    <location>
        <begin position="135"/>
        <end position="156"/>
    </location>
</feature>
<name>A0A2U2HFU8_9BURK</name>
<dbReference type="EMBL" id="PXWF02000281">
    <property type="protein sequence ID" value="PWF43405.1"/>
    <property type="molecule type" value="Genomic_DNA"/>
</dbReference>
<dbReference type="PANTHER" id="PTHR23028:SF53">
    <property type="entry name" value="ACYL_TRANSF_3 DOMAIN-CONTAINING PROTEIN"/>
    <property type="match status" value="1"/>
</dbReference>
<accession>A0A2U2HFU8</accession>
<protein>
    <submittedName>
        <fullName evidence="3">Acyltransferase</fullName>
    </submittedName>
</protein>
<dbReference type="PANTHER" id="PTHR23028">
    <property type="entry name" value="ACETYLTRANSFERASE"/>
    <property type="match status" value="1"/>
</dbReference>
<keyword evidence="1" id="KW-0472">Membrane</keyword>
<keyword evidence="3" id="KW-0808">Transferase</keyword>
<feature type="transmembrane region" description="Helical" evidence="1">
    <location>
        <begin position="331"/>
        <end position="350"/>
    </location>
</feature>
<sequence>MDTLEPTSRVHGLDTLRALAIVFVVLHHYVLFVSGEDTFGWVGSIGWVGVDLFFALSGYLIGNQLFAAMRSEQGLSLWRFYARRLLRTLPNFYFVLALYFCWPYFRNGLALPPLWEFLTFTQNINLRPGTAFSHAWSLCIEEQFYLVLPAGALLIASMRRSLGWAWAALALGLVGGMLVRASVWNDLVANDGGSSQFFTDIYYSTLCRLDELIAGVALALLRQYHPGLWQRLTSHGNVALAGGVALSALTFTLFLNDRYGYGVTVFGYPMLALSFGLLLVSALSPGSVLREMRVPGAASMALWSYAIYVLHKQVCILANAQLRSWGLEPDMPLAVAAMLALSVLTGWLLFRMVEAPFMALRDRYVPSNLNAPAATALQSR</sequence>